<evidence type="ECO:0000256" key="3">
    <source>
        <dbReference type="ARBA" id="ARBA00022840"/>
    </source>
</evidence>
<evidence type="ECO:0000259" key="7">
    <source>
        <dbReference type="PROSITE" id="PS00486"/>
    </source>
</evidence>
<dbReference type="InterPro" id="IPR036678">
    <property type="entry name" value="MutS_con_dom_sf"/>
</dbReference>
<dbReference type="Gene3D" id="3.30.420.110">
    <property type="entry name" value="MutS, connector domain"/>
    <property type="match status" value="1"/>
</dbReference>
<feature type="region of interest" description="Disordered" evidence="6">
    <location>
        <begin position="1610"/>
        <end position="1632"/>
    </location>
</feature>
<dbReference type="Pfam" id="PF05192">
    <property type="entry name" value="MutS_III"/>
    <property type="match status" value="1"/>
</dbReference>
<dbReference type="InterPro" id="IPR045076">
    <property type="entry name" value="MutS"/>
</dbReference>
<dbReference type="Pfam" id="PF00488">
    <property type="entry name" value="MutS_V"/>
    <property type="match status" value="1"/>
</dbReference>
<name>A0A5N4A8X8_PHOPY</name>
<evidence type="ECO:0000256" key="2">
    <source>
        <dbReference type="ARBA" id="ARBA00022741"/>
    </source>
</evidence>
<dbReference type="SUPFAM" id="SSF48334">
    <property type="entry name" value="DNA repair protein MutS, domain III"/>
    <property type="match status" value="1"/>
</dbReference>
<evidence type="ECO:0000256" key="6">
    <source>
        <dbReference type="SAM" id="MobiDB-lite"/>
    </source>
</evidence>
<dbReference type="InterPro" id="IPR036187">
    <property type="entry name" value="DNA_mismatch_repair_MutS_sf"/>
</dbReference>
<evidence type="ECO:0000313" key="8">
    <source>
        <dbReference type="EMBL" id="KAB0793781.1"/>
    </source>
</evidence>
<dbReference type="SUPFAM" id="SSF52540">
    <property type="entry name" value="P-loop containing nucleoside triphosphate hydrolases"/>
    <property type="match status" value="1"/>
</dbReference>
<reference evidence="8 9" key="1">
    <citation type="journal article" date="2018" name="Elife">
        <title>Firefly genomes illuminate parallel origins of bioluminescence in beetles.</title>
        <authorList>
            <person name="Fallon T.R."/>
            <person name="Lower S.E."/>
            <person name="Chang C.H."/>
            <person name="Bessho-Uehara M."/>
            <person name="Martin G.J."/>
            <person name="Bewick A.J."/>
            <person name="Behringer M."/>
            <person name="Debat H.J."/>
            <person name="Wong I."/>
            <person name="Day J.C."/>
            <person name="Suvorov A."/>
            <person name="Silva C.J."/>
            <person name="Stanger-Hall K.F."/>
            <person name="Hall D.W."/>
            <person name="Schmitz R.J."/>
            <person name="Nelson D.R."/>
            <person name="Lewis S.M."/>
            <person name="Shigenobu S."/>
            <person name="Bybee S.M."/>
            <person name="Larracuente A.M."/>
            <person name="Oba Y."/>
            <person name="Weng J.K."/>
        </authorList>
    </citation>
    <scope>NUCLEOTIDE SEQUENCE [LARGE SCALE GENOMIC DNA]</scope>
    <source>
        <strain evidence="8">1611_PpyrPB1</strain>
        <tissue evidence="8">Whole body</tissue>
    </source>
</reference>
<dbReference type="SMART" id="SM00533">
    <property type="entry name" value="MUTSd"/>
    <property type="match status" value="1"/>
</dbReference>
<dbReference type="GO" id="GO:0140664">
    <property type="term" value="F:ATP-dependent DNA damage sensor activity"/>
    <property type="evidence" value="ECO:0007669"/>
    <property type="project" value="InterPro"/>
</dbReference>
<feature type="compositionally biased region" description="Polar residues" evidence="6">
    <location>
        <begin position="1457"/>
        <end position="1468"/>
    </location>
</feature>
<protein>
    <recommendedName>
        <fullName evidence="7">DNA mismatch repair proteins mutS family domain-containing protein</fullName>
    </recommendedName>
</protein>
<keyword evidence="2" id="KW-0547">Nucleotide-binding</keyword>
<dbReference type="PANTHER" id="PTHR11361:SF21">
    <property type="entry name" value="MUTS PROTEIN HOMOLOG 4"/>
    <property type="match status" value="1"/>
</dbReference>
<feature type="domain" description="DNA mismatch repair proteins mutS family" evidence="7">
    <location>
        <begin position="683"/>
        <end position="699"/>
    </location>
</feature>
<evidence type="ECO:0000256" key="4">
    <source>
        <dbReference type="ARBA" id="ARBA00023125"/>
    </source>
</evidence>
<feature type="compositionally biased region" description="Polar residues" evidence="6">
    <location>
        <begin position="1126"/>
        <end position="1144"/>
    </location>
</feature>
<accession>A0A5N4A8X8</accession>
<feature type="region of interest" description="Disordered" evidence="6">
    <location>
        <begin position="1440"/>
        <end position="1476"/>
    </location>
</feature>
<dbReference type="InterPro" id="IPR000432">
    <property type="entry name" value="DNA_mismatch_repair_MutS_C"/>
</dbReference>
<gene>
    <name evidence="8" type="ORF">PPYR_13401</name>
</gene>
<dbReference type="GO" id="GO:0005524">
    <property type="term" value="F:ATP binding"/>
    <property type="evidence" value="ECO:0007669"/>
    <property type="project" value="UniProtKB-KW"/>
</dbReference>
<sequence length="1875" mass="208370">MNLNENLPARGRNNGRGRSIKVVAVQAPLGPPLKPAPRRKSTPCRSDSSRIKWRNTTSSAGNSALHTGGSTSTRVSSNESRIIMALSEGRGDAMCEVGIAAINVDCPSLVLCQISDSQSYVNTLTKINVLNPTEILIPSTFVESFTTNRLLQKVKEHFTHIKITGVHRKSFNKNTGLQYIRQLCIPNMNSVLLVVQHRYYALAAAGGLLTYAEVTLYVMYAKESVKIEYQESEGCAIIDVVTADKLELVASTRPSVSKKYSCLLDILNYTQTKVGALALRASILQPPCKVIDIEARLNCVTELIGHGEMLTALQVSLQKVKCVDQLLSLANVLPDQSNNYSERQLNYLLLLNSILEEIPRLKEIFVNTKQPFFVDLCNLLKDPTFAQIKQLIRTVINTDAHPAKGKYGIMQRCFAIKSGLNNLLDLIRTSYSERLDELRDYVTGLKEKYGLSLSLNNNTKKGYHIILQLNAHQQKSLHKSDLPGEFIQVERQARSYTLKTDRLISLSNRIEDINLEILKMSNMMIGKLLISVRKHVGLFYTLCENLAKVDMLQSLAQASTAMQYVRPNFDDYLEILYGQHPLLNFLLPIEPVANSITASNDYNMHIITGPNGSGKSILIRQIVLLQIMAQVGCYVPAKSATFRAADRILARIYFDDNMACGASTFVLEMKEIQYFLTVMTKNSLVIADELCRSTALGEGTALAMAICEQLSKTPAFVFFTTHFKLLAKLRDLYMNVKVWQLETLTEMVNGQMSLIFTYNLIQNPTSLENYGMFLAKAAWPENAIKYAEEILKRLSQQAPQSPRVSSSIQAVHPARRLKYDLEANLKLLQKKGELKEQIDGRLSAFGDDLEKINCRLDFVEPEQPVLEDVDGIEPDLSRDISLMIQMETCNQSPGPFPSLFGANKNLSFTEMLVPDVVLECADDEVVNFGDDNLMRRSLSFANDSCRSINELNFTLNLQQNTGRTSTPLFSNQIVEPMAHEASYHSVLSAEDYRQERDLVKGTTPQPASSDSLLWKVSRKPNTSFRSHCTQDLTNESESEGEDVLMILPESQMSELIVDRNKSQMENSLIPHIETTSVEPSKRSSNTIMWQISAKNAVVPPSQSIDEEMEEITKELERCRDAFLNATPISQSVKPSPPSKTSNSFERIESGSKNGSSSSVMWQIGAKNAVSLQSQNKDMDLVFLNASPSSKTAKGNAPKSAERAPSVPSKESSDTIMWTMNRKDTVSLTSQSSDKVVEEISSPQSPKNDPIDDKPKSGVADGLTFKTPTRSGIEILAINSEQMQSPEVNEITKELESCSQAFFEADEWAKEKISQSQASSMNHSHIGCGGFQITVAADVHGAPNFPSLSAKPVEADIQQSSAQNDSSRDHSHVGCGGFQIRVAADVHAAQNFTSLSAKPMEDMQQSSTVAWELDQAQNDNSRDHSHISGGGFQISVTADVHPASQPQSPNAKPMEADVQSSVKELTQSHSKNDRSPIACGGLQIAAAPSLKVVDNQQADEIARKLDQSQVPDSENVNKGSSIFLQETQPINAILETNDAPKLNTSLEPLGDIHLELFSDVSQEANETIYKSFRASPDLFSTPQPSPKKICILAPKETPQLNQASSLPTIAPKKKKWNPPYKTQSAVSPLNKRKPGNFALVQPKKLTKKEIVQSFYEQDKELLARNDASFAEYILNRPNVKQIQEMEYIASFRRTDEGVLVMPFASRETKRRTKRKFVTPLLRQPSADFDWQMFSDKNAGKFEEYMNFKKPSPFLRGEQTPFQLCAGETVRRDDSQSSKTGDDLMCNFGRNMQRFKSDFLKKLQESVANNSQPPSQLENSAPGFYTQNKERLDSITNKYLNSCTGGGLGDVPSLPSDIAMESFDSCFVFSQFSSKLD</sequence>
<comment type="similarity">
    <text evidence="1">Belongs to the DNA mismatch repair MutS family.</text>
</comment>
<dbReference type="InterPro" id="IPR007696">
    <property type="entry name" value="DNA_mismatch_repair_MutS_core"/>
</dbReference>
<dbReference type="Pfam" id="PF05188">
    <property type="entry name" value="MutS_II"/>
    <property type="match status" value="1"/>
</dbReference>
<proteinExistence type="inferred from homology"/>
<dbReference type="InterPro" id="IPR007860">
    <property type="entry name" value="DNA_mmatch_repair_MutS_con_dom"/>
</dbReference>
<feature type="region of interest" description="Disordered" evidence="6">
    <location>
        <begin position="1125"/>
        <end position="1158"/>
    </location>
</feature>
<comment type="caution">
    <text evidence="8">The sequence shown here is derived from an EMBL/GenBank/DDBJ whole genome shotgun (WGS) entry which is preliminary data.</text>
</comment>
<dbReference type="FunFam" id="3.30.420.110:FF:000003">
    <property type="entry name" value="mutS protein homolog 4"/>
    <property type="match status" value="1"/>
</dbReference>
<dbReference type="EMBL" id="VVIM01000009">
    <property type="protein sequence ID" value="KAB0793781.1"/>
    <property type="molecule type" value="Genomic_DNA"/>
</dbReference>
<dbReference type="GO" id="GO:0030983">
    <property type="term" value="F:mismatched DNA binding"/>
    <property type="evidence" value="ECO:0007669"/>
    <property type="project" value="InterPro"/>
</dbReference>
<dbReference type="Gene3D" id="1.10.1420.10">
    <property type="match status" value="2"/>
</dbReference>
<dbReference type="Gene3D" id="3.40.50.300">
    <property type="entry name" value="P-loop containing nucleotide triphosphate hydrolases"/>
    <property type="match status" value="1"/>
</dbReference>
<organism evidence="8 9">
    <name type="scientific">Photinus pyralis</name>
    <name type="common">Common eastern firefly</name>
    <name type="synonym">Lampyris pyralis</name>
    <dbReference type="NCBI Taxonomy" id="7054"/>
    <lineage>
        <taxon>Eukaryota</taxon>
        <taxon>Metazoa</taxon>
        <taxon>Ecdysozoa</taxon>
        <taxon>Arthropoda</taxon>
        <taxon>Hexapoda</taxon>
        <taxon>Insecta</taxon>
        <taxon>Pterygota</taxon>
        <taxon>Neoptera</taxon>
        <taxon>Endopterygota</taxon>
        <taxon>Coleoptera</taxon>
        <taxon>Polyphaga</taxon>
        <taxon>Elateriformia</taxon>
        <taxon>Elateroidea</taxon>
        <taxon>Lampyridae</taxon>
        <taxon>Lampyrinae</taxon>
        <taxon>Photinus</taxon>
    </lineage>
</organism>
<dbReference type="GO" id="GO:0005634">
    <property type="term" value="C:nucleus"/>
    <property type="evidence" value="ECO:0007669"/>
    <property type="project" value="TreeGrafter"/>
</dbReference>
<feature type="region of interest" description="Disordered" evidence="6">
    <location>
        <begin position="1353"/>
        <end position="1372"/>
    </location>
</feature>
<keyword evidence="3" id="KW-0067">ATP-binding</keyword>
<feature type="region of interest" description="Disordered" evidence="6">
    <location>
        <begin position="27"/>
        <end position="76"/>
    </location>
</feature>
<evidence type="ECO:0000313" key="9">
    <source>
        <dbReference type="Proteomes" id="UP000327044"/>
    </source>
</evidence>
<dbReference type="Proteomes" id="UP000327044">
    <property type="component" value="Unassembled WGS sequence"/>
</dbReference>
<evidence type="ECO:0000256" key="5">
    <source>
        <dbReference type="ARBA" id="ARBA00023254"/>
    </source>
</evidence>
<keyword evidence="9" id="KW-1185">Reference proteome</keyword>
<dbReference type="SMART" id="SM00534">
    <property type="entry name" value="MUTSac"/>
    <property type="match status" value="1"/>
</dbReference>
<feature type="compositionally biased region" description="Polar residues" evidence="6">
    <location>
        <begin position="54"/>
        <end position="76"/>
    </location>
</feature>
<dbReference type="OrthoDB" id="10252754at2759"/>
<evidence type="ECO:0000256" key="1">
    <source>
        <dbReference type="ARBA" id="ARBA00006271"/>
    </source>
</evidence>
<dbReference type="GO" id="GO:0006298">
    <property type="term" value="P:mismatch repair"/>
    <property type="evidence" value="ECO:0007669"/>
    <property type="project" value="InterPro"/>
</dbReference>
<dbReference type="PROSITE" id="PS00486">
    <property type="entry name" value="DNA_MISMATCH_REPAIR_2"/>
    <property type="match status" value="1"/>
</dbReference>
<keyword evidence="4" id="KW-0238">DNA-binding</keyword>
<dbReference type="InParanoid" id="A0A5N4A8X8"/>
<dbReference type="GO" id="GO:0007131">
    <property type="term" value="P:reciprocal meiotic recombination"/>
    <property type="evidence" value="ECO:0007669"/>
    <property type="project" value="TreeGrafter"/>
</dbReference>
<keyword evidence="5" id="KW-0469">Meiosis</keyword>
<dbReference type="PANTHER" id="PTHR11361">
    <property type="entry name" value="DNA MISMATCH REPAIR PROTEIN MUTS FAMILY MEMBER"/>
    <property type="match status" value="1"/>
</dbReference>
<dbReference type="InterPro" id="IPR027417">
    <property type="entry name" value="P-loop_NTPase"/>
</dbReference>
<feature type="region of interest" description="Disordered" evidence="6">
    <location>
        <begin position="1187"/>
        <end position="1264"/>
    </location>
</feature>